<evidence type="ECO:0000313" key="1">
    <source>
        <dbReference type="EMBL" id="EFF78538.1"/>
    </source>
</evidence>
<reference evidence="2" key="1">
    <citation type="submission" date="2010-03" db="EMBL/GenBank/DDBJ databases">
        <title>Complete sequence of Mobiluncus curtisii ATCC 43063.</title>
        <authorList>
            <person name="Muzny D."/>
            <person name="Qin X."/>
            <person name="Deng J."/>
            <person name="Jiang H."/>
            <person name="Liu Y."/>
            <person name="Qu J."/>
            <person name="Song X.-Z."/>
            <person name="Zhang L."/>
            <person name="Thornton R."/>
            <person name="Coyle M."/>
            <person name="Francisco L."/>
            <person name="Jackson L."/>
            <person name="Javaid M."/>
            <person name="Korchina V."/>
            <person name="Kovar C."/>
            <person name="Mata R."/>
            <person name="Mathew T."/>
            <person name="Ngo R."/>
            <person name="Nguyen L."/>
            <person name="Nguyen N."/>
            <person name="Okwuonu G."/>
            <person name="Ongeri F."/>
            <person name="Pham C."/>
            <person name="Simmons D."/>
            <person name="Wilczek-Boney K."/>
            <person name="Hale W."/>
            <person name="Jakkamsetti A."/>
            <person name="Pham P."/>
            <person name="Ruth R."/>
            <person name="San Lucas F."/>
            <person name="Warren J."/>
            <person name="Zhang J."/>
            <person name="Zhao Z."/>
            <person name="Zhou C."/>
            <person name="Zhu D."/>
            <person name="Lee S."/>
            <person name="Bess C."/>
            <person name="Blankenburg K."/>
            <person name="Forbes L."/>
            <person name="Fu Q."/>
            <person name="Gubbala S."/>
            <person name="Hirani K."/>
            <person name="Jayaseelan J.C."/>
            <person name="Lara F."/>
            <person name="Munidasa M."/>
            <person name="Palculict T."/>
            <person name="Patil S."/>
            <person name="Pu L.-L."/>
            <person name="Saada N."/>
            <person name="Tang L."/>
            <person name="Weissenberger G."/>
            <person name="Zhu Y."/>
            <person name="Hemphill L."/>
            <person name="Shang Y."/>
            <person name="Youmans B."/>
            <person name="Ayvaz T."/>
            <person name="Ross M."/>
            <person name="Santibanez J."/>
            <person name="Aqrawi P."/>
            <person name="Gross S."/>
            <person name="Joshi V."/>
            <person name="Fowler G."/>
            <person name="Nazareth L."/>
            <person name="Reid J."/>
            <person name="Worley K."/>
            <person name="Petrosino J."/>
            <person name="Highlander S."/>
            <person name="Gibbs R."/>
            <person name="Gibbs R."/>
        </authorList>
    </citation>
    <scope>NUCLEOTIDE SEQUENCE [LARGE SCALE GENOMIC DNA]</scope>
    <source>
        <strain evidence="2">ATCC 43553</strain>
    </source>
</reference>
<accession>D4X3U0</accession>
<protein>
    <submittedName>
        <fullName evidence="1">Uncharacterized protein</fullName>
    </submittedName>
</protein>
<proteinExistence type="predicted"/>
<sequence>MRSYVEQARLVAAFSGSEAGNRGRGHCEDGAHTVVLPGYAPACLLPVLRRFGLCFF</sequence>
<dbReference type="PATRIC" id="fig|742159.3.peg.3188"/>
<gene>
    <name evidence="1" type="ORF">HMPREF0004_0137</name>
</gene>
<comment type="caution">
    <text evidence="1">The sequence shown here is derived from an EMBL/GenBank/DDBJ whole genome shotgun (WGS) entry which is preliminary data.</text>
</comment>
<name>D4X3U0_9BURK</name>
<dbReference type="EMBL" id="ADMS01000006">
    <property type="protein sequence ID" value="EFF78538.1"/>
    <property type="molecule type" value="Genomic_DNA"/>
</dbReference>
<dbReference type="AlphaFoldDB" id="D4X3U0"/>
<dbReference type="Proteomes" id="UP000004510">
    <property type="component" value="Unassembled WGS sequence"/>
</dbReference>
<organism evidence="1 2">
    <name type="scientific">Achromobacter piechaudii ATCC 43553</name>
    <dbReference type="NCBI Taxonomy" id="742159"/>
    <lineage>
        <taxon>Bacteria</taxon>
        <taxon>Pseudomonadati</taxon>
        <taxon>Pseudomonadota</taxon>
        <taxon>Betaproteobacteria</taxon>
        <taxon>Burkholderiales</taxon>
        <taxon>Alcaligenaceae</taxon>
        <taxon>Achromobacter</taxon>
    </lineage>
</organism>
<evidence type="ECO:0000313" key="2">
    <source>
        <dbReference type="Proteomes" id="UP000004510"/>
    </source>
</evidence>
<dbReference type="HOGENOM" id="CLU_3003424_0_0_4"/>